<gene>
    <name evidence="1" type="ORF">SLEP1_g57381</name>
</gene>
<reference evidence="1 2" key="1">
    <citation type="journal article" date="2021" name="Commun. Biol.">
        <title>The genome of Shorea leprosula (Dipterocarpaceae) highlights the ecological relevance of drought in aseasonal tropical rainforests.</title>
        <authorList>
            <person name="Ng K.K.S."/>
            <person name="Kobayashi M.J."/>
            <person name="Fawcett J.A."/>
            <person name="Hatakeyama M."/>
            <person name="Paape T."/>
            <person name="Ng C.H."/>
            <person name="Ang C.C."/>
            <person name="Tnah L.H."/>
            <person name="Lee C.T."/>
            <person name="Nishiyama T."/>
            <person name="Sese J."/>
            <person name="O'Brien M.J."/>
            <person name="Copetti D."/>
            <person name="Mohd Noor M.I."/>
            <person name="Ong R.C."/>
            <person name="Putra M."/>
            <person name="Sireger I.Z."/>
            <person name="Indrioko S."/>
            <person name="Kosugi Y."/>
            <person name="Izuno A."/>
            <person name="Isagi Y."/>
            <person name="Lee S.L."/>
            <person name="Shimizu K.K."/>
        </authorList>
    </citation>
    <scope>NUCLEOTIDE SEQUENCE [LARGE SCALE GENOMIC DNA]</scope>
    <source>
        <strain evidence="1">214</strain>
    </source>
</reference>
<organism evidence="1 2">
    <name type="scientific">Rubroshorea leprosula</name>
    <dbReference type="NCBI Taxonomy" id="152421"/>
    <lineage>
        <taxon>Eukaryota</taxon>
        <taxon>Viridiplantae</taxon>
        <taxon>Streptophyta</taxon>
        <taxon>Embryophyta</taxon>
        <taxon>Tracheophyta</taxon>
        <taxon>Spermatophyta</taxon>
        <taxon>Magnoliopsida</taxon>
        <taxon>eudicotyledons</taxon>
        <taxon>Gunneridae</taxon>
        <taxon>Pentapetalae</taxon>
        <taxon>rosids</taxon>
        <taxon>malvids</taxon>
        <taxon>Malvales</taxon>
        <taxon>Dipterocarpaceae</taxon>
        <taxon>Rubroshorea</taxon>
    </lineage>
</organism>
<dbReference type="AlphaFoldDB" id="A0AAV5MMS0"/>
<evidence type="ECO:0000313" key="1">
    <source>
        <dbReference type="EMBL" id="GKV50683.1"/>
    </source>
</evidence>
<keyword evidence="2" id="KW-1185">Reference proteome</keyword>
<sequence length="52" mass="6101">MHKGKETEYCLDTLSVKLDGVKPSKALICSYIFLEKLWARKFSCFEFKILKN</sequence>
<evidence type="ECO:0000313" key="2">
    <source>
        <dbReference type="Proteomes" id="UP001054252"/>
    </source>
</evidence>
<name>A0AAV5MMS0_9ROSI</name>
<dbReference type="EMBL" id="BPVZ01000386">
    <property type="protein sequence ID" value="GKV50683.1"/>
    <property type="molecule type" value="Genomic_DNA"/>
</dbReference>
<proteinExistence type="predicted"/>
<protein>
    <submittedName>
        <fullName evidence="1">Uncharacterized protein</fullName>
    </submittedName>
</protein>
<comment type="caution">
    <text evidence="1">The sequence shown here is derived from an EMBL/GenBank/DDBJ whole genome shotgun (WGS) entry which is preliminary data.</text>
</comment>
<dbReference type="Proteomes" id="UP001054252">
    <property type="component" value="Unassembled WGS sequence"/>
</dbReference>
<accession>A0AAV5MMS0</accession>